<proteinExistence type="predicted"/>
<dbReference type="Gene3D" id="2.60.40.1620">
    <property type="entry name" value="Lipoprotein YajI-like"/>
    <property type="match status" value="1"/>
</dbReference>
<accession>A0ABQ6QY52</accession>
<keyword evidence="3" id="KW-1185">Reference proteome</keyword>
<evidence type="ECO:0008006" key="4">
    <source>
        <dbReference type="Google" id="ProtNLM"/>
    </source>
</evidence>
<dbReference type="EMBL" id="BTTX01000005">
    <property type="protein sequence ID" value="GMU08960.1"/>
    <property type="molecule type" value="Genomic_DNA"/>
</dbReference>
<evidence type="ECO:0000256" key="1">
    <source>
        <dbReference type="SAM" id="Coils"/>
    </source>
</evidence>
<evidence type="ECO:0000313" key="3">
    <source>
        <dbReference type="Proteomes" id="UP001342631"/>
    </source>
</evidence>
<dbReference type="Proteomes" id="UP001342631">
    <property type="component" value="Unassembled WGS sequence"/>
</dbReference>
<dbReference type="InterPro" id="IPR037125">
    <property type="entry name" value="YajI-like_sf"/>
</dbReference>
<comment type="caution">
    <text evidence="2">The sequence shown here is derived from an EMBL/GenBank/DDBJ whole genome shotgun (WGS) entry which is preliminary data.</text>
</comment>
<feature type="coiled-coil region" evidence="1">
    <location>
        <begin position="52"/>
        <end position="89"/>
    </location>
</feature>
<reference evidence="2 3" key="1">
    <citation type="journal article" date="2024" name="Arch. Microbiol.">
        <title>Corallococcus caeni sp. nov., a novel myxobacterium isolated from activated sludge.</title>
        <authorList>
            <person name="Tomita S."/>
            <person name="Nakai R."/>
            <person name="Kuroda K."/>
            <person name="Kurashita H."/>
            <person name="Hatamoto M."/>
            <person name="Yamaguchi T."/>
            <person name="Narihiro T."/>
        </authorList>
    </citation>
    <scope>NUCLEOTIDE SEQUENCE [LARGE SCALE GENOMIC DNA]</scope>
    <source>
        <strain evidence="2 3">NO1</strain>
    </source>
</reference>
<evidence type="ECO:0000313" key="2">
    <source>
        <dbReference type="EMBL" id="GMU08960.1"/>
    </source>
</evidence>
<keyword evidence="1" id="KW-0175">Coiled coil</keyword>
<protein>
    <recommendedName>
        <fullName evidence="4">DUF3251 domain-containing protein</fullName>
    </recommendedName>
</protein>
<sequence length="220" mass="23866">MRHPRPTRSYKLLTLSRGAREAGAMQRAMLMAFLAVGAACTKPGPTANEQAIPDLQRQVSELQSQVLALQQSEAKMAGALAELAASQRSRTTFTPSDTGFGKVTTEVGIFFVSLDKVVPYANGQRLTFRVGNPQSITYRNPTVTLRWGRGVPVVGGDATEYSKRVDAWEASLQKKSERLLSDLRPGAWNTVNIVVAPATTDDIGHIEFAMEVGTVSMTAR</sequence>
<organism evidence="2 3">
    <name type="scientific">Corallococcus caeni</name>
    <dbReference type="NCBI Taxonomy" id="3082388"/>
    <lineage>
        <taxon>Bacteria</taxon>
        <taxon>Pseudomonadati</taxon>
        <taxon>Myxococcota</taxon>
        <taxon>Myxococcia</taxon>
        <taxon>Myxococcales</taxon>
        <taxon>Cystobacterineae</taxon>
        <taxon>Myxococcaceae</taxon>
        <taxon>Corallococcus</taxon>
    </lineage>
</organism>
<name>A0ABQ6QY52_9BACT</name>
<gene>
    <name evidence="2" type="ORF">ASNO1_52130</name>
</gene>